<comment type="caution">
    <text evidence="6">The sequence shown here is derived from an EMBL/GenBank/DDBJ whole genome shotgun (WGS) entry which is preliminary data.</text>
</comment>
<keyword evidence="3" id="KW-0274">FAD</keyword>
<dbReference type="OrthoDB" id="9930022at2759"/>
<dbReference type="InParanoid" id="A0A2P6P0I0"/>
<evidence type="ECO:0000259" key="5">
    <source>
        <dbReference type="Pfam" id="PF22780"/>
    </source>
</evidence>
<name>A0A2P6P0I0_9EUKA</name>
<organism evidence="6 7">
    <name type="scientific">Planoprotostelium fungivorum</name>
    <dbReference type="NCBI Taxonomy" id="1890364"/>
    <lineage>
        <taxon>Eukaryota</taxon>
        <taxon>Amoebozoa</taxon>
        <taxon>Evosea</taxon>
        <taxon>Variosea</taxon>
        <taxon>Cavosteliida</taxon>
        <taxon>Cavosteliaceae</taxon>
        <taxon>Planoprotostelium</taxon>
    </lineage>
</organism>
<dbReference type="InterPro" id="IPR036188">
    <property type="entry name" value="FAD/NAD-bd_sf"/>
</dbReference>
<dbReference type="Pfam" id="PF03486">
    <property type="entry name" value="HI0933_like"/>
    <property type="match status" value="1"/>
</dbReference>
<keyword evidence="2" id="KW-0285">Flavoprotein</keyword>
<gene>
    <name evidence="6" type="ORF">PROFUN_00041</name>
</gene>
<reference evidence="6 7" key="1">
    <citation type="journal article" date="2018" name="Genome Biol. Evol.">
        <title>Multiple Roots of Fruiting Body Formation in Amoebozoa.</title>
        <authorList>
            <person name="Hillmann F."/>
            <person name="Forbes G."/>
            <person name="Novohradska S."/>
            <person name="Ferling I."/>
            <person name="Riege K."/>
            <person name="Groth M."/>
            <person name="Westermann M."/>
            <person name="Marz M."/>
            <person name="Spaller T."/>
            <person name="Winckler T."/>
            <person name="Schaap P."/>
            <person name="Glockner G."/>
        </authorList>
    </citation>
    <scope>NUCLEOTIDE SEQUENCE [LARGE SCALE GENOMIC DNA]</scope>
    <source>
        <strain evidence="6 7">Jena</strain>
    </source>
</reference>
<dbReference type="NCBIfam" id="TIGR00275">
    <property type="entry name" value="aminoacetone oxidase family FAD-binding enzyme"/>
    <property type="match status" value="1"/>
</dbReference>
<dbReference type="STRING" id="1890364.A0A2P6P0I0"/>
<dbReference type="InterPro" id="IPR055178">
    <property type="entry name" value="RsdA/BaiN/AoA(So)-like_dom"/>
</dbReference>
<evidence type="ECO:0000313" key="6">
    <source>
        <dbReference type="EMBL" id="PRP89699.1"/>
    </source>
</evidence>
<sequence length="421" mass="46376">MTVTIVGAGAAGLTSAIFAAKNGRKVILLERNKEAGKKILMSGGSRCNVLPVKLDLSKDFFTDSPHLMKRIFSTWNIDDCHRWLTSELGLKLSCEEETSKWFPTSNDAREVRDALVERAKSLGVVFHYNSKVTSLERGAEDQWIITTEAGKRFPTEKVILSSGGLSYPAVGTDGAGHQILKELGHTLIETYPALTPLHGEHPHATALRGVTLPDVKVRVRGEGKEMVSQRTGFLFTHKGFSGPSILDSSHRWIRRANSSDQTTTPLLGEERHPSAEVRVSWTGESAEEWHDYLLSIKTPMLVPNAVRYKIPARLSEAICAELDLLAQPMNTMTSSQRKRLVEHLVNYQLKISGHGGYKLAEVTGGGLPLTSIDTRTMELKSPECKGLHVCGEILDVFGRIGGFNFYWAWLSGRLAGMKANG</sequence>
<dbReference type="Gene3D" id="3.50.50.60">
    <property type="entry name" value="FAD/NAD(P)-binding domain"/>
    <property type="match status" value="1"/>
</dbReference>
<dbReference type="EMBL" id="MDYQ01000001">
    <property type="protein sequence ID" value="PRP89699.1"/>
    <property type="molecule type" value="Genomic_DNA"/>
</dbReference>
<evidence type="ECO:0000313" key="7">
    <source>
        <dbReference type="Proteomes" id="UP000241769"/>
    </source>
</evidence>
<feature type="domain" description="RsdA/BaiN/AoA(So)-like insert" evidence="5">
    <location>
        <begin position="191"/>
        <end position="258"/>
    </location>
</feature>
<keyword evidence="7" id="KW-1185">Reference proteome</keyword>
<feature type="domain" description="RsdA/BaiN/AoA(So)-like Rossmann fold-like" evidence="4">
    <location>
        <begin position="2"/>
        <end position="417"/>
    </location>
</feature>
<comment type="cofactor">
    <cofactor evidence="1">
        <name>FAD</name>
        <dbReference type="ChEBI" id="CHEBI:57692"/>
    </cofactor>
</comment>
<dbReference type="SUPFAM" id="SSF160996">
    <property type="entry name" value="HI0933 insert domain-like"/>
    <property type="match status" value="1"/>
</dbReference>
<proteinExistence type="predicted"/>
<evidence type="ECO:0000259" key="4">
    <source>
        <dbReference type="Pfam" id="PF03486"/>
    </source>
</evidence>
<dbReference type="InterPro" id="IPR004792">
    <property type="entry name" value="BaiN-like"/>
</dbReference>
<dbReference type="Gene3D" id="2.40.30.10">
    <property type="entry name" value="Translation factors"/>
    <property type="match status" value="1"/>
</dbReference>
<dbReference type="Gene3D" id="1.10.8.260">
    <property type="entry name" value="HI0933 insert domain-like"/>
    <property type="match status" value="1"/>
</dbReference>
<dbReference type="PANTHER" id="PTHR42887:SF2">
    <property type="entry name" value="OS12G0638800 PROTEIN"/>
    <property type="match status" value="1"/>
</dbReference>
<evidence type="ECO:0000256" key="2">
    <source>
        <dbReference type="ARBA" id="ARBA00022630"/>
    </source>
</evidence>
<accession>A0A2P6P0I0</accession>
<dbReference type="AlphaFoldDB" id="A0A2P6P0I0"/>
<dbReference type="PANTHER" id="PTHR42887">
    <property type="entry name" value="OS12G0638800 PROTEIN"/>
    <property type="match status" value="1"/>
</dbReference>
<evidence type="ECO:0000256" key="3">
    <source>
        <dbReference type="ARBA" id="ARBA00022827"/>
    </source>
</evidence>
<dbReference type="InterPro" id="IPR023166">
    <property type="entry name" value="BaiN-like_dom_sf"/>
</dbReference>
<dbReference type="Pfam" id="PF22780">
    <property type="entry name" value="HI0933_like_1st"/>
    <property type="match status" value="1"/>
</dbReference>
<evidence type="ECO:0000256" key="1">
    <source>
        <dbReference type="ARBA" id="ARBA00001974"/>
    </source>
</evidence>
<protein>
    <submittedName>
        <fullName evidence="6">Uncharacterized protein</fullName>
    </submittedName>
</protein>
<dbReference type="Proteomes" id="UP000241769">
    <property type="component" value="Unassembled WGS sequence"/>
</dbReference>
<dbReference type="InterPro" id="IPR057661">
    <property type="entry name" value="RsdA/BaiN/AoA(So)_Rossmann"/>
</dbReference>
<dbReference type="SUPFAM" id="SSF51905">
    <property type="entry name" value="FAD/NAD(P)-binding domain"/>
    <property type="match status" value="1"/>
</dbReference>